<evidence type="ECO:0000256" key="1">
    <source>
        <dbReference type="SAM" id="Coils"/>
    </source>
</evidence>
<evidence type="ECO:0000313" key="4">
    <source>
        <dbReference type="Proteomes" id="UP000829196"/>
    </source>
</evidence>
<comment type="caution">
    <text evidence="3">The sequence shown here is derived from an EMBL/GenBank/DDBJ whole genome shotgun (WGS) entry which is preliminary data.</text>
</comment>
<evidence type="ECO:0000256" key="2">
    <source>
        <dbReference type="SAM" id="MobiDB-lite"/>
    </source>
</evidence>
<dbReference type="AlphaFoldDB" id="A0A8T3AAF0"/>
<feature type="compositionally biased region" description="Polar residues" evidence="2">
    <location>
        <begin position="26"/>
        <end position="35"/>
    </location>
</feature>
<keyword evidence="4" id="KW-1185">Reference proteome</keyword>
<accession>A0A8T3AAF0</accession>
<feature type="compositionally biased region" description="Basic and acidic residues" evidence="2">
    <location>
        <begin position="36"/>
        <end position="45"/>
    </location>
</feature>
<feature type="region of interest" description="Disordered" evidence="2">
    <location>
        <begin position="26"/>
        <end position="56"/>
    </location>
</feature>
<name>A0A8T3AAF0_DENNO</name>
<reference evidence="3" key="1">
    <citation type="journal article" date="2022" name="Front. Genet.">
        <title>Chromosome-Scale Assembly of the Dendrobium nobile Genome Provides Insights Into the Molecular Mechanism of the Biosynthesis of the Medicinal Active Ingredient of Dendrobium.</title>
        <authorList>
            <person name="Xu Q."/>
            <person name="Niu S.-C."/>
            <person name="Li K.-L."/>
            <person name="Zheng P.-J."/>
            <person name="Zhang X.-J."/>
            <person name="Jia Y."/>
            <person name="Liu Y."/>
            <person name="Niu Y.-X."/>
            <person name="Yu L.-H."/>
            <person name="Chen D.-F."/>
            <person name="Zhang G.-Q."/>
        </authorList>
    </citation>
    <scope>NUCLEOTIDE SEQUENCE</scope>
    <source>
        <tissue evidence="3">Leaf</tissue>
    </source>
</reference>
<dbReference type="Proteomes" id="UP000829196">
    <property type="component" value="Unassembled WGS sequence"/>
</dbReference>
<gene>
    <name evidence="3" type="ORF">KFK09_027329</name>
</gene>
<keyword evidence="1" id="KW-0175">Coiled coil</keyword>
<sequence length="99" mass="11038">MTSSITRLKACQSSVRSKLLGLNSEVTNVEASQQGQDHEEIHDPSASKPHGKSKDLISGFDSRLARVKEVMNGMETQVDELGERENDLEDEDIIYIYNS</sequence>
<dbReference type="EMBL" id="JAGYWB010000018">
    <property type="protein sequence ID" value="KAI0493053.1"/>
    <property type="molecule type" value="Genomic_DNA"/>
</dbReference>
<protein>
    <submittedName>
        <fullName evidence="3">Uncharacterized protein</fullName>
    </submittedName>
</protein>
<organism evidence="3 4">
    <name type="scientific">Dendrobium nobile</name>
    <name type="common">Orchid</name>
    <dbReference type="NCBI Taxonomy" id="94219"/>
    <lineage>
        <taxon>Eukaryota</taxon>
        <taxon>Viridiplantae</taxon>
        <taxon>Streptophyta</taxon>
        <taxon>Embryophyta</taxon>
        <taxon>Tracheophyta</taxon>
        <taxon>Spermatophyta</taxon>
        <taxon>Magnoliopsida</taxon>
        <taxon>Liliopsida</taxon>
        <taxon>Asparagales</taxon>
        <taxon>Orchidaceae</taxon>
        <taxon>Epidendroideae</taxon>
        <taxon>Malaxideae</taxon>
        <taxon>Dendrobiinae</taxon>
        <taxon>Dendrobium</taxon>
    </lineage>
</organism>
<evidence type="ECO:0000313" key="3">
    <source>
        <dbReference type="EMBL" id="KAI0493053.1"/>
    </source>
</evidence>
<dbReference type="SMR" id="A0A8T3AAF0"/>
<proteinExistence type="predicted"/>
<feature type="coiled-coil region" evidence="1">
    <location>
        <begin position="64"/>
        <end position="91"/>
    </location>
</feature>